<dbReference type="Proteomes" id="UP001626550">
    <property type="component" value="Unassembled WGS sequence"/>
</dbReference>
<dbReference type="Pfam" id="PF02932">
    <property type="entry name" value="Neur_chan_memb"/>
    <property type="match status" value="1"/>
</dbReference>
<protein>
    <submittedName>
        <fullName evidence="3">Neuronal acetylcholine receptor subunit alpha-3</fullName>
    </submittedName>
</protein>
<gene>
    <name evidence="3" type="primary">CHRNA3_3</name>
    <name evidence="3" type="ORF">Ciccas_009738</name>
</gene>
<feature type="transmembrane region" description="Helical" evidence="1">
    <location>
        <begin position="161"/>
        <end position="180"/>
    </location>
</feature>
<accession>A0ABD2PWL8</accession>
<evidence type="ECO:0000259" key="2">
    <source>
        <dbReference type="Pfam" id="PF02932"/>
    </source>
</evidence>
<organism evidence="3 4">
    <name type="scientific">Cichlidogyrus casuarinus</name>
    <dbReference type="NCBI Taxonomy" id="1844966"/>
    <lineage>
        <taxon>Eukaryota</taxon>
        <taxon>Metazoa</taxon>
        <taxon>Spiralia</taxon>
        <taxon>Lophotrochozoa</taxon>
        <taxon>Platyhelminthes</taxon>
        <taxon>Monogenea</taxon>
        <taxon>Monopisthocotylea</taxon>
        <taxon>Dactylogyridea</taxon>
        <taxon>Ancyrocephalidae</taxon>
        <taxon>Cichlidogyrus</taxon>
    </lineage>
</organism>
<keyword evidence="1" id="KW-0472">Membrane</keyword>
<dbReference type="AlphaFoldDB" id="A0ABD2PWL8"/>
<keyword evidence="1" id="KW-0812">Transmembrane</keyword>
<dbReference type="SUPFAM" id="SSF90112">
    <property type="entry name" value="Neurotransmitter-gated ion-channel transmembrane pore"/>
    <property type="match status" value="1"/>
</dbReference>
<sequence>MARLLCMQPRAIKQNNSDQNDPRFTLATAEGGKVKNGWTGTKAKKASFDDEFVARAPDPRGAATYDLEPNFNMENYEELGFIDDPLRIFVHNNSRLEPKEKKIPVGVLNQMLAQNPGSFLRNDLGQIKQLLRCITEKLRHKEIYAHRAAEWKFAARVIDRFCLILFFNITIISSFVILVVPRFNTPEKSE</sequence>
<comment type="caution">
    <text evidence="3">The sequence shown here is derived from an EMBL/GenBank/DDBJ whole genome shotgun (WGS) entry which is preliminary data.</text>
</comment>
<name>A0ABD2PWL8_9PLAT</name>
<dbReference type="InterPro" id="IPR038050">
    <property type="entry name" value="Neuro_actylchol_rec"/>
</dbReference>
<proteinExistence type="predicted"/>
<keyword evidence="4" id="KW-1185">Reference proteome</keyword>
<evidence type="ECO:0000313" key="4">
    <source>
        <dbReference type="Proteomes" id="UP001626550"/>
    </source>
</evidence>
<keyword evidence="3" id="KW-0675">Receptor</keyword>
<evidence type="ECO:0000313" key="3">
    <source>
        <dbReference type="EMBL" id="KAL3311679.1"/>
    </source>
</evidence>
<dbReference type="Gene3D" id="1.20.58.390">
    <property type="entry name" value="Neurotransmitter-gated ion-channel transmembrane domain"/>
    <property type="match status" value="1"/>
</dbReference>
<keyword evidence="1" id="KW-1133">Transmembrane helix</keyword>
<dbReference type="InterPro" id="IPR006029">
    <property type="entry name" value="Neurotrans-gated_channel_TM"/>
</dbReference>
<evidence type="ECO:0000256" key="1">
    <source>
        <dbReference type="SAM" id="Phobius"/>
    </source>
</evidence>
<reference evidence="3 4" key="1">
    <citation type="submission" date="2024-11" db="EMBL/GenBank/DDBJ databases">
        <title>Adaptive evolution of stress response genes in parasites aligns with host niche diversity.</title>
        <authorList>
            <person name="Hahn C."/>
            <person name="Resl P."/>
        </authorList>
    </citation>
    <scope>NUCLEOTIDE SEQUENCE [LARGE SCALE GENOMIC DNA]</scope>
    <source>
        <strain evidence="3">EGGRZ-B1_66</strain>
        <tissue evidence="3">Body</tissue>
    </source>
</reference>
<dbReference type="InterPro" id="IPR036719">
    <property type="entry name" value="Neuro-gated_channel_TM_sf"/>
</dbReference>
<feature type="domain" description="Neurotransmitter-gated ion-channel transmembrane" evidence="2">
    <location>
        <begin position="115"/>
        <end position="177"/>
    </location>
</feature>
<dbReference type="EMBL" id="JBJKFK010002073">
    <property type="protein sequence ID" value="KAL3311679.1"/>
    <property type="molecule type" value="Genomic_DNA"/>
</dbReference>